<protein>
    <recommendedName>
        <fullName evidence="4">Metalloenzyme domain-containing protein</fullName>
    </recommendedName>
</protein>
<accession>A0ABV3U8V7</accession>
<feature type="compositionally biased region" description="Basic and acidic residues" evidence="1">
    <location>
        <begin position="8"/>
        <end position="21"/>
    </location>
</feature>
<gene>
    <name evidence="2" type="ORF">AB4876_15650</name>
</gene>
<dbReference type="Proteomes" id="UP001557485">
    <property type="component" value="Unassembled WGS sequence"/>
</dbReference>
<evidence type="ECO:0000313" key="2">
    <source>
        <dbReference type="EMBL" id="MEX1670354.1"/>
    </source>
</evidence>
<evidence type="ECO:0008006" key="4">
    <source>
        <dbReference type="Google" id="ProtNLM"/>
    </source>
</evidence>
<evidence type="ECO:0000256" key="1">
    <source>
        <dbReference type="SAM" id="MobiDB-lite"/>
    </source>
</evidence>
<comment type="caution">
    <text evidence="2">The sequence shown here is derived from an EMBL/GenBank/DDBJ whole genome shotgun (WGS) entry which is preliminary data.</text>
</comment>
<feature type="region of interest" description="Disordered" evidence="1">
    <location>
        <begin position="1"/>
        <end position="21"/>
    </location>
</feature>
<dbReference type="Gene3D" id="3.40.720.10">
    <property type="entry name" value="Alkaline Phosphatase, subunit A"/>
    <property type="match status" value="1"/>
</dbReference>
<sequence length="83" mass="8763">MITSDHGMNADKSHGGTLPEERDIPLFVIGAGFSHRPDAAPKQTEICGSICELLGIVGHNKPFAHKTLQDAQTTVKPCIAAAV</sequence>
<evidence type="ECO:0000313" key="3">
    <source>
        <dbReference type="Proteomes" id="UP001557485"/>
    </source>
</evidence>
<dbReference type="RefSeq" id="WP_368382689.1">
    <property type="nucleotide sequence ID" value="NZ_JBFRYA010000016.1"/>
</dbReference>
<proteinExistence type="predicted"/>
<dbReference type="EMBL" id="JBFRYA010000016">
    <property type="protein sequence ID" value="MEX1670354.1"/>
    <property type="molecule type" value="Genomic_DNA"/>
</dbReference>
<dbReference type="InterPro" id="IPR017850">
    <property type="entry name" value="Alkaline_phosphatase_core_sf"/>
</dbReference>
<reference evidence="2 3" key="1">
    <citation type="journal article" date="2011" name="Int. J. Syst. Evol. Microbiol.">
        <title>Zhongshania antarctica gen. nov., sp. nov. and Zhongshania guokunii sp. nov., gammaproteobacteria respectively isolated from coastal attached (fast) ice and surface seawater of the Antarctic.</title>
        <authorList>
            <person name="Li H.J."/>
            <person name="Zhang X.Y."/>
            <person name="Chen C.X."/>
            <person name="Zhang Y.J."/>
            <person name="Gao Z.M."/>
            <person name="Yu Y."/>
            <person name="Chen X.L."/>
            <person name="Chen B."/>
            <person name="Zhang Y.Z."/>
        </authorList>
    </citation>
    <scope>NUCLEOTIDE SEQUENCE [LARGE SCALE GENOMIC DNA]</scope>
    <source>
        <strain evidence="2 3">ZS6-22T</strain>
    </source>
</reference>
<dbReference type="SUPFAM" id="SSF53649">
    <property type="entry name" value="Alkaline phosphatase-like"/>
    <property type="match status" value="1"/>
</dbReference>
<name>A0ABV3U8V7_9GAMM</name>
<organism evidence="2 3">
    <name type="scientific">Zhongshania guokunii</name>
    <dbReference type="NCBI Taxonomy" id="641783"/>
    <lineage>
        <taxon>Bacteria</taxon>
        <taxon>Pseudomonadati</taxon>
        <taxon>Pseudomonadota</taxon>
        <taxon>Gammaproteobacteria</taxon>
        <taxon>Cellvibrionales</taxon>
        <taxon>Spongiibacteraceae</taxon>
        <taxon>Zhongshania</taxon>
    </lineage>
</organism>
<keyword evidence="3" id="KW-1185">Reference proteome</keyword>